<protein>
    <submittedName>
        <fullName evidence="3">Uncharacterized protein</fullName>
    </submittedName>
</protein>
<keyword evidence="2" id="KW-1133">Transmembrane helix</keyword>
<dbReference type="Proteomes" id="UP001233271">
    <property type="component" value="Chromosome 1"/>
</dbReference>
<keyword evidence="4" id="KW-1185">Reference proteome</keyword>
<organism evidence="3 4">
    <name type="scientific">Cutaneotrichosporon cavernicola</name>
    <dbReference type="NCBI Taxonomy" id="279322"/>
    <lineage>
        <taxon>Eukaryota</taxon>
        <taxon>Fungi</taxon>
        <taxon>Dikarya</taxon>
        <taxon>Basidiomycota</taxon>
        <taxon>Agaricomycotina</taxon>
        <taxon>Tremellomycetes</taxon>
        <taxon>Trichosporonales</taxon>
        <taxon>Trichosporonaceae</taxon>
        <taxon>Cutaneotrichosporon</taxon>
    </lineage>
</organism>
<evidence type="ECO:0000256" key="1">
    <source>
        <dbReference type="SAM" id="MobiDB-lite"/>
    </source>
</evidence>
<feature type="region of interest" description="Disordered" evidence="1">
    <location>
        <begin position="495"/>
        <end position="522"/>
    </location>
</feature>
<feature type="compositionally biased region" description="Low complexity" evidence="1">
    <location>
        <begin position="508"/>
        <end position="522"/>
    </location>
</feature>
<feature type="region of interest" description="Disordered" evidence="1">
    <location>
        <begin position="115"/>
        <end position="135"/>
    </location>
</feature>
<evidence type="ECO:0000313" key="3">
    <source>
        <dbReference type="EMBL" id="BEI88574.1"/>
    </source>
</evidence>
<dbReference type="AlphaFoldDB" id="A0AA48I2V8"/>
<dbReference type="KEGG" id="ccac:CcaHIS019_0112920"/>
<reference evidence="3" key="1">
    <citation type="journal article" date="2023" name="BMC Genomics">
        <title>Chromosome-level genome assemblies of Cutaneotrichosporon spp. (Trichosporonales, Basidiomycota) reveal imbalanced evolution between nucleotide sequences and chromosome synteny.</title>
        <authorList>
            <person name="Kobayashi Y."/>
            <person name="Kayamori A."/>
            <person name="Aoki K."/>
            <person name="Shiwa Y."/>
            <person name="Matsutani M."/>
            <person name="Fujita N."/>
            <person name="Sugita T."/>
            <person name="Iwasaki W."/>
            <person name="Tanaka N."/>
            <person name="Takashima M."/>
        </authorList>
    </citation>
    <scope>NUCLEOTIDE SEQUENCE</scope>
    <source>
        <strain evidence="3">HIS019</strain>
    </source>
</reference>
<keyword evidence="2" id="KW-0812">Transmembrane</keyword>
<name>A0AA48I2V8_9TREE</name>
<dbReference type="EMBL" id="AP028212">
    <property type="protein sequence ID" value="BEI88574.1"/>
    <property type="molecule type" value="Genomic_DNA"/>
</dbReference>
<proteinExistence type="predicted"/>
<dbReference type="GeneID" id="85492445"/>
<dbReference type="RefSeq" id="XP_060453840.1">
    <property type="nucleotide sequence ID" value="XM_060596892.1"/>
</dbReference>
<evidence type="ECO:0000256" key="2">
    <source>
        <dbReference type="SAM" id="Phobius"/>
    </source>
</evidence>
<sequence length="522" mass="54805">MFVLLLAAGAAVAARNLVPFQLSISDQSPLVQFSATGPTGWNSSFSRSSWATYTQGQAGMGSSWHSINTSDWGSYARPNFSISISASDIIVMGDVNGSPPADNSINATITEYPQAETSTGTGPSSGGNTTGVPASQGVKLAPGQLARLSNLDENKPFSVGFTITDALPGVYNVRGFVVTTGLLSDAETFDKVPQSTDSFVVDGKANPEFKVDGSAWTVNTSTIYDDCEYDGCVVLKPATARNVTELFCPQGDQNANVTINVPPRTAFALVNGTVGPDRSVANYHWTPAPPNVSLMDLPGEDTSTPWVSGQVLHAQRLDPDVNYVLNVTQSRLGSVHLDKVTFYSANATEAPDNGQTPVGTIVGGVLGGVGGAFLLAILGFYLCFWRPRKHREREAEAALERNNAGFIPFGTNDGDGGQEPLMQETDAGSVVLPPQYNPEWGAASGSVQGTSGSHISTMNKSHLSLQASDSKSATGVLTPLAPWKEPYVNRTYAQEAAPPSAVHTPTDARGPLARLPPGAAPV</sequence>
<keyword evidence="2" id="KW-0472">Membrane</keyword>
<accession>A0AA48I2V8</accession>
<gene>
    <name evidence="3" type="ORF">CcaverHIS019_0112920</name>
</gene>
<evidence type="ECO:0000313" key="4">
    <source>
        <dbReference type="Proteomes" id="UP001233271"/>
    </source>
</evidence>
<feature type="transmembrane region" description="Helical" evidence="2">
    <location>
        <begin position="361"/>
        <end position="384"/>
    </location>
</feature>